<dbReference type="Proteomes" id="UP000634308">
    <property type="component" value="Unassembled WGS sequence"/>
</dbReference>
<dbReference type="InterPro" id="IPR027268">
    <property type="entry name" value="Peptidase_M4/M1_CTD_sf"/>
</dbReference>
<evidence type="ECO:0000256" key="1">
    <source>
        <dbReference type="ARBA" id="ARBA00000098"/>
    </source>
</evidence>
<dbReference type="PANTHER" id="PTHR11533">
    <property type="entry name" value="PROTEASE M1 ZINC METALLOPROTEASE"/>
    <property type="match status" value="1"/>
</dbReference>
<evidence type="ECO:0000256" key="3">
    <source>
        <dbReference type="ARBA" id="ARBA00010136"/>
    </source>
</evidence>
<proteinExistence type="inferred from homology"/>
<evidence type="ECO:0000256" key="4">
    <source>
        <dbReference type="ARBA" id="ARBA00012564"/>
    </source>
</evidence>
<dbReference type="EMBL" id="BMQM01000013">
    <property type="protein sequence ID" value="GGR59377.1"/>
    <property type="molecule type" value="Genomic_DNA"/>
</dbReference>
<keyword evidence="6" id="KW-0645">Protease</keyword>
<accession>A0ABQ2RVF4</accession>
<evidence type="ECO:0000256" key="9">
    <source>
        <dbReference type="ARBA" id="ARBA00022833"/>
    </source>
</evidence>
<comment type="cofactor">
    <cofactor evidence="2">
        <name>Zn(2+)</name>
        <dbReference type="ChEBI" id="CHEBI:29105"/>
    </cofactor>
</comment>
<dbReference type="InterPro" id="IPR001930">
    <property type="entry name" value="Peptidase_M1"/>
</dbReference>
<organism evidence="13 14">
    <name type="scientific">Deinococcus seoulensis</name>
    <dbReference type="NCBI Taxonomy" id="1837379"/>
    <lineage>
        <taxon>Bacteria</taxon>
        <taxon>Thermotogati</taxon>
        <taxon>Deinococcota</taxon>
        <taxon>Deinococci</taxon>
        <taxon>Deinococcales</taxon>
        <taxon>Deinococcaceae</taxon>
        <taxon>Deinococcus</taxon>
    </lineage>
</organism>
<dbReference type="Gene3D" id="1.10.390.10">
    <property type="entry name" value="Neutral Protease Domain 2"/>
    <property type="match status" value="1"/>
</dbReference>
<keyword evidence="14" id="KW-1185">Reference proteome</keyword>
<comment type="similarity">
    <text evidence="3">Belongs to the peptidase M1 family.</text>
</comment>
<dbReference type="InterPro" id="IPR042097">
    <property type="entry name" value="Aminopeptidase_N-like_N_sf"/>
</dbReference>
<evidence type="ECO:0000259" key="12">
    <source>
        <dbReference type="Pfam" id="PF17900"/>
    </source>
</evidence>
<dbReference type="InterPro" id="IPR045357">
    <property type="entry name" value="Aminopeptidase_N-like_N"/>
</dbReference>
<evidence type="ECO:0000256" key="5">
    <source>
        <dbReference type="ARBA" id="ARBA00015611"/>
    </source>
</evidence>
<reference evidence="14" key="1">
    <citation type="journal article" date="2019" name="Int. J. Syst. Evol. Microbiol.">
        <title>The Global Catalogue of Microorganisms (GCM) 10K type strain sequencing project: providing services to taxonomists for standard genome sequencing and annotation.</title>
        <authorList>
            <consortium name="The Broad Institute Genomics Platform"/>
            <consortium name="The Broad Institute Genome Sequencing Center for Infectious Disease"/>
            <person name="Wu L."/>
            <person name="Ma J."/>
        </authorList>
    </citation>
    <scope>NUCLEOTIDE SEQUENCE [LARGE SCALE GENOMIC DNA]</scope>
    <source>
        <strain evidence="14">JCM 31404</strain>
    </source>
</reference>
<dbReference type="SUPFAM" id="SSF55486">
    <property type="entry name" value="Metalloproteases ('zincins'), catalytic domain"/>
    <property type="match status" value="1"/>
</dbReference>
<keyword evidence="10 13" id="KW-0482">Metalloprotease</keyword>
<dbReference type="PRINTS" id="PR00756">
    <property type="entry name" value="ALADIPTASE"/>
</dbReference>
<dbReference type="EC" id="3.4.11.2" evidence="4"/>
<dbReference type="InterPro" id="IPR050344">
    <property type="entry name" value="Peptidase_M1_aminopeptidases"/>
</dbReference>
<sequence length="512" mass="54737">MRPAARPSSLRPCRLHRWVLAGLLLTGSLLTDPPLLTGPLLSAAAQTTPAAAPAAQARPVGDTLYPTLGQAGLDAVHYDVHLSVTQPGTRALSGDVTALLRATRDLPLISLDFLGPAVTVALWNGQPVPFRQDHTAGKLLVLRALPAGQEARVTLRYAGVAGVLPDPVFPFTLGWQAVPDPLNVGGGANFAFSEPDGARTFIPVNDHPSDPATFTVTLTVPPGTAAVASGQRVRVTDTPASPDRPAAHTVTFDQTRPIPTYTLAVHIGPLEAVDRPPVNVGPGGAPVALRDYFPPGTPDTVRAPYRRTGEILTFLSDWFGPYPFRTYGSAVVTPRLPALETAGLSTMPVTSSSDRVLVHETAHQWFGNSVLLRDWSDVWLNESFATYAELLWQEHQGQNTQALTDAWYATLQRRGTRPLVAATPAEMFDSTAYQRGALALHALRRQVGDDSFRTFLRGYAQGGAATPSAAPERAAQVVGTGDLLAYTRRTLGEQAERVLRDWVQSSALPPAP</sequence>
<dbReference type="Gene3D" id="2.60.40.1730">
    <property type="entry name" value="tricorn interacting facor f3 domain"/>
    <property type="match status" value="1"/>
</dbReference>
<dbReference type="Pfam" id="PF01433">
    <property type="entry name" value="Peptidase_M1"/>
    <property type="match status" value="1"/>
</dbReference>
<dbReference type="InterPro" id="IPR014782">
    <property type="entry name" value="Peptidase_M1_dom"/>
</dbReference>
<keyword evidence="7" id="KW-0479">Metal-binding</keyword>
<evidence type="ECO:0000313" key="14">
    <source>
        <dbReference type="Proteomes" id="UP000634308"/>
    </source>
</evidence>
<protein>
    <recommendedName>
        <fullName evidence="5">Aminopeptidase N</fullName>
        <ecNumber evidence="4">3.4.11.2</ecNumber>
    </recommendedName>
</protein>
<keyword evidence="9" id="KW-0862">Zinc</keyword>
<name>A0ABQ2RVF4_9DEIO</name>
<evidence type="ECO:0000259" key="11">
    <source>
        <dbReference type="Pfam" id="PF01433"/>
    </source>
</evidence>
<keyword evidence="8" id="KW-0378">Hydrolase</keyword>
<dbReference type="CDD" id="cd09603">
    <property type="entry name" value="M1_APN_like"/>
    <property type="match status" value="1"/>
</dbReference>
<evidence type="ECO:0000256" key="8">
    <source>
        <dbReference type="ARBA" id="ARBA00022801"/>
    </source>
</evidence>
<comment type="caution">
    <text evidence="13">The sequence shown here is derived from an EMBL/GenBank/DDBJ whole genome shotgun (WGS) entry which is preliminary data.</text>
</comment>
<dbReference type="RefSeq" id="WP_229777832.1">
    <property type="nucleotide sequence ID" value="NZ_BMQM01000013.1"/>
</dbReference>
<evidence type="ECO:0000313" key="13">
    <source>
        <dbReference type="EMBL" id="GGR59377.1"/>
    </source>
</evidence>
<evidence type="ECO:0000256" key="6">
    <source>
        <dbReference type="ARBA" id="ARBA00022670"/>
    </source>
</evidence>
<evidence type="ECO:0000256" key="2">
    <source>
        <dbReference type="ARBA" id="ARBA00001947"/>
    </source>
</evidence>
<dbReference type="Pfam" id="PF17900">
    <property type="entry name" value="Peptidase_M1_N"/>
    <property type="match status" value="1"/>
</dbReference>
<evidence type="ECO:0000256" key="10">
    <source>
        <dbReference type="ARBA" id="ARBA00023049"/>
    </source>
</evidence>
<feature type="domain" description="Peptidase M1 membrane alanine aminopeptidase" evidence="11">
    <location>
        <begin position="345"/>
        <end position="460"/>
    </location>
</feature>
<evidence type="ECO:0000256" key="7">
    <source>
        <dbReference type="ARBA" id="ARBA00022723"/>
    </source>
</evidence>
<gene>
    <name evidence="13" type="ORF">GCM10008959_21350</name>
</gene>
<dbReference type="GO" id="GO:0008237">
    <property type="term" value="F:metallopeptidase activity"/>
    <property type="evidence" value="ECO:0007669"/>
    <property type="project" value="UniProtKB-KW"/>
</dbReference>
<dbReference type="SUPFAM" id="SSF63737">
    <property type="entry name" value="Leukotriene A4 hydrolase N-terminal domain"/>
    <property type="match status" value="1"/>
</dbReference>
<feature type="domain" description="Aminopeptidase N-like N-terminal" evidence="12">
    <location>
        <begin position="77"/>
        <end position="261"/>
    </location>
</feature>
<comment type="catalytic activity">
    <reaction evidence="1">
        <text>Release of an N-terminal amino acid, Xaa-|-Yaa- from a peptide, amide or arylamide. Xaa is preferably Ala, but may be most amino acids including Pro (slow action). When a terminal hydrophobic residue is followed by a prolyl residue, the two may be released as an intact Xaa-Pro dipeptide.</text>
        <dbReference type="EC" id="3.4.11.2"/>
    </reaction>
</comment>